<reference evidence="9 10" key="1">
    <citation type="submission" date="2018-02" db="EMBL/GenBank/DDBJ databases">
        <title>Reclassifiation of [Polyangium] brachysporum DSM 7029 as Guopingzhaonella breviflexa gen. nov., sp. nov., a member of the family Comamonadaceae.</title>
        <authorList>
            <person name="Tang B."/>
        </authorList>
    </citation>
    <scope>NUCLEOTIDE SEQUENCE [LARGE SCALE GENOMIC DNA]</scope>
    <source>
        <strain evidence="9 10">BCRC 80649</strain>
    </source>
</reference>
<evidence type="ECO:0000256" key="5">
    <source>
        <dbReference type="ARBA" id="ARBA00023004"/>
    </source>
</evidence>
<dbReference type="SUPFAM" id="SSF46626">
    <property type="entry name" value="Cytochrome c"/>
    <property type="match status" value="2"/>
</dbReference>
<dbReference type="InterPro" id="IPR002324">
    <property type="entry name" value="Cyt_c_ID"/>
</dbReference>
<feature type="binding site" description="covalent" evidence="6">
    <location>
        <position position="291"/>
    </location>
    <ligand>
        <name>heme c</name>
        <dbReference type="ChEBI" id="CHEBI:61717"/>
    </ligand>
</feature>
<dbReference type="Gene3D" id="1.10.760.10">
    <property type="entry name" value="Cytochrome c-like domain"/>
    <property type="match status" value="2"/>
</dbReference>
<feature type="domain" description="Cytochrome c" evidence="8">
    <location>
        <begin position="271"/>
        <end position="357"/>
    </location>
</feature>
<feature type="signal peptide" evidence="7">
    <location>
        <begin position="1"/>
        <end position="24"/>
    </location>
</feature>
<sequence>MYRTLLRATLSALAAGVLSAPVWAQGERFPGIGRTATPLEIKAWDIDVRPDFAGLPAGSGSVAKGQDVWEAKCASCHGIFGDSNEVFAPLVGGTSKEDIATGRVARLTDQGFPGRTTMMKASQISTLWDYINRAMPWTQPKSLSVEEVYAVTAFLLNLAGVVEDDFVLSDRNIAQVQQRMPNRNGMTTAHAMWPGNEFSGTSRPDVQGSSCMRQCPAETKVSSYLPDHARDAHGNLADQNRLVGPQRGAVTVRQTSEAPGARAVPAAATTADVDARSAVALTQKFTCVACHGMENKLVGPSFKDIAGKYAGKPDALDYLAGRIKAGGVGVWGAIPMPAQALPESDARSIAQWLAKGAPKP</sequence>
<evidence type="ECO:0000256" key="7">
    <source>
        <dbReference type="SAM" id="SignalP"/>
    </source>
</evidence>
<keyword evidence="7" id="KW-0732">Signal</keyword>
<evidence type="ECO:0000256" key="1">
    <source>
        <dbReference type="ARBA" id="ARBA00022448"/>
    </source>
</evidence>
<evidence type="ECO:0000256" key="3">
    <source>
        <dbReference type="ARBA" id="ARBA00022723"/>
    </source>
</evidence>
<dbReference type="OrthoDB" id="9811281at2"/>
<keyword evidence="3 6" id="KW-0479">Metal-binding</keyword>
<keyword evidence="5 6" id="KW-0408">Iron</keyword>
<keyword evidence="10" id="KW-1185">Reference proteome</keyword>
<comment type="caution">
    <text evidence="9">The sequence shown here is derived from an EMBL/GenBank/DDBJ whole genome shotgun (WGS) entry which is preliminary data.</text>
</comment>
<dbReference type="Proteomes" id="UP000238605">
    <property type="component" value="Unassembled WGS sequence"/>
</dbReference>
<protein>
    <submittedName>
        <fullName evidence="9">Cytochrome C</fullName>
    </submittedName>
</protein>
<dbReference type="Pfam" id="PF00034">
    <property type="entry name" value="Cytochrom_C"/>
    <property type="match status" value="1"/>
</dbReference>
<feature type="domain" description="Cytochrome c" evidence="8">
    <location>
        <begin position="60"/>
        <end position="159"/>
    </location>
</feature>
<dbReference type="AlphaFoldDB" id="A0A2S5SXV0"/>
<evidence type="ECO:0000256" key="6">
    <source>
        <dbReference type="PIRSR" id="PIRSR602324-1"/>
    </source>
</evidence>
<organism evidence="9 10">
    <name type="scientific">Caldimonas caldifontis</name>
    <dbReference type="NCBI Taxonomy" id="1452508"/>
    <lineage>
        <taxon>Bacteria</taxon>
        <taxon>Pseudomonadati</taxon>
        <taxon>Pseudomonadota</taxon>
        <taxon>Betaproteobacteria</taxon>
        <taxon>Burkholderiales</taxon>
        <taxon>Sphaerotilaceae</taxon>
        <taxon>Caldimonas</taxon>
    </lineage>
</organism>
<evidence type="ECO:0000256" key="4">
    <source>
        <dbReference type="ARBA" id="ARBA00022982"/>
    </source>
</evidence>
<dbReference type="InterPro" id="IPR036909">
    <property type="entry name" value="Cyt_c-like_dom_sf"/>
</dbReference>
<accession>A0A2S5SXV0</accession>
<keyword evidence="2 6" id="KW-0349">Heme</keyword>
<dbReference type="PROSITE" id="PS51007">
    <property type="entry name" value="CYTC"/>
    <property type="match status" value="2"/>
</dbReference>
<keyword evidence="4" id="KW-0249">Electron transport</keyword>
<evidence type="ECO:0000259" key="8">
    <source>
        <dbReference type="PROSITE" id="PS51007"/>
    </source>
</evidence>
<dbReference type="PANTHER" id="PTHR35008:SF8">
    <property type="entry name" value="ALCOHOL DEHYDROGENASE CYTOCHROME C SUBUNIT"/>
    <property type="match status" value="1"/>
</dbReference>
<proteinExistence type="predicted"/>
<dbReference type="PRINTS" id="PR00606">
    <property type="entry name" value="CYTCHROMECID"/>
</dbReference>
<dbReference type="EMBL" id="PSNX01000003">
    <property type="protein sequence ID" value="PPE67561.1"/>
    <property type="molecule type" value="Genomic_DNA"/>
</dbReference>
<name>A0A2S5SXV0_9BURK</name>
<comment type="PTM">
    <text evidence="6">Binds 1 heme c group covalently per subunit.</text>
</comment>
<dbReference type="GO" id="GO:0020037">
    <property type="term" value="F:heme binding"/>
    <property type="evidence" value="ECO:0007669"/>
    <property type="project" value="InterPro"/>
</dbReference>
<dbReference type="GO" id="GO:0009055">
    <property type="term" value="F:electron transfer activity"/>
    <property type="evidence" value="ECO:0007669"/>
    <property type="project" value="InterPro"/>
</dbReference>
<dbReference type="Pfam" id="PF13442">
    <property type="entry name" value="Cytochrome_CBB3"/>
    <property type="match status" value="1"/>
</dbReference>
<gene>
    <name evidence="9" type="ORF">C1704_03345</name>
</gene>
<evidence type="ECO:0000256" key="2">
    <source>
        <dbReference type="ARBA" id="ARBA00022617"/>
    </source>
</evidence>
<feature type="binding site" description="covalent" evidence="6">
    <location>
        <position position="287"/>
    </location>
    <ligand>
        <name>heme c</name>
        <dbReference type="ChEBI" id="CHEBI:61717"/>
    </ligand>
</feature>
<dbReference type="InterPro" id="IPR051459">
    <property type="entry name" value="Cytochrome_c-type_DH"/>
</dbReference>
<evidence type="ECO:0000313" key="10">
    <source>
        <dbReference type="Proteomes" id="UP000238605"/>
    </source>
</evidence>
<dbReference type="PANTHER" id="PTHR35008">
    <property type="entry name" value="BLL4482 PROTEIN-RELATED"/>
    <property type="match status" value="1"/>
</dbReference>
<feature type="binding site" description="covalent" evidence="6">
    <location>
        <position position="336"/>
    </location>
    <ligand>
        <name>heme c</name>
        <dbReference type="ChEBI" id="CHEBI:61717"/>
    </ligand>
</feature>
<feature type="chain" id="PRO_5015496798" evidence="7">
    <location>
        <begin position="25"/>
        <end position="360"/>
    </location>
</feature>
<keyword evidence="1" id="KW-0813">Transport</keyword>
<dbReference type="GO" id="GO:0005506">
    <property type="term" value="F:iron ion binding"/>
    <property type="evidence" value="ECO:0007669"/>
    <property type="project" value="InterPro"/>
</dbReference>
<evidence type="ECO:0000313" key="9">
    <source>
        <dbReference type="EMBL" id="PPE67561.1"/>
    </source>
</evidence>
<dbReference type="InterPro" id="IPR009056">
    <property type="entry name" value="Cyt_c-like_dom"/>
</dbReference>